<comment type="similarity">
    <text evidence="3">Belongs to the methyl-accepting chemotaxis (MCP) protein family.</text>
</comment>
<dbReference type="NCBIfam" id="TIGR00229">
    <property type="entry name" value="sensory_box"/>
    <property type="match status" value="1"/>
</dbReference>
<evidence type="ECO:0000256" key="3">
    <source>
        <dbReference type="ARBA" id="ARBA00029447"/>
    </source>
</evidence>
<dbReference type="CDD" id="cd00130">
    <property type="entry name" value="PAS"/>
    <property type="match status" value="1"/>
</dbReference>
<comment type="caution">
    <text evidence="8">The sequence shown here is derived from an EMBL/GenBank/DDBJ whole genome shotgun (WGS) entry which is preliminary data.</text>
</comment>
<evidence type="ECO:0000256" key="1">
    <source>
        <dbReference type="ARBA" id="ARBA00004370"/>
    </source>
</evidence>
<dbReference type="EMBL" id="BAAAET010000003">
    <property type="protein sequence ID" value="GAA0695369.1"/>
    <property type="molecule type" value="Genomic_DNA"/>
</dbReference>
<proteinExistence type="inferred from homology"/>
<evidence type="ECO:0000256" key="2">
    <source>
        <dbReference type="ARBA" id="ARBA00023224"/>
    </source>
</evidence>
<evidence type="ECO:0000259" key="6">
    <source>
        <dbReference type="PROSITE" id="PS50111"/>
    </source>
</evidence>
<keyword evidence="2 4" id="KW-0807">Transducer</keyword>
<dbReference type="InterPro" id="IPR013655">
    <property type="entry name" value="PAS_fold_3"/>
</dbReference>
<evidence type="ECO:0000256" key="4">
    <source>
        <dbReference type="PROSITE-ProRule" id="PRU00284"/>
    </source>
</evidence>
<comment type="subcellular location">
    <subcellularLocation>
        <location evidence="1">Membrane</location>
    </subcellularLocation>
</comment>
<feature type="domain" description="PAS" evidence="7">
    <location>
        <begin position="25"/>
        <end position="76"/>
    </location>
</feature>
<keyword evidence="5" id="KW-0175">Coiled coil</keyword>
<dbReference type="InterPro" id="IPR004089">
    <property type="entry name" value="MCPsignal_dom"/>
</dbReference>
<dbReference type="PROSITE" id="PS50111">
    <property type="entry name" value="CHEMOTAXIS_TRANSDUC_2"/>
    <property type="match status" value="1"/>
</dbReference>
<dbReference type="SUPFAM" id="SSF58104">
    <property type="entry name" value="Methyl-accepting chemotaxis protein (MCP) signaling domain"/>
    <property type="match status" value="1"/>
</dbReference>
<dbReference type="Gene3D" id="3.30.450.20">
    <property type="entry name" value="PAS domain"/>
    <property type="match status" value="1"/>
</dbReference>
<dbReference type="RefSeq" id="WP_343806213.1">
    <property type="nucleotide sequence ID" value="NZ_BAAAET010000003.1"/>
</dbReference>
<dbReference type="Pfam" id="PF00015">
    <property type="entry name" value="MCPsignal"/>
    <property type="match status" value="1"/>
</dbReference>
<feature type="domain" description="Methyl-accepting transducer" evidence="6">
    <location>
        <begin position="250"/>
        <end position="486"/>
    </location>
</feature>
<evidence type="ECO:0000256" key="5">
    <source>
        <dbReference type="SAM" id="Coils"/>
    </source>
</evidence>
<dbReference type="PRINTS" id="PR00260">
    <property type="entry name" value="CHEMTRNSDUCR"/>
</dbReference>
<dbReference type="InterPro" id="IPR004090">
    <property type="entry name" value="Chemotax_Me-accpt_rcpt"/>
</dbReference>
<dbReference type="Gene3D" id="1.10.287.950">
    <property type="entry name" value="Methyl-accepting chemotaxis protein"/>
    <property type="match status" value="1"/>
</dbReference>
<sequence length="526" mass="57663">MKKNLPVTQVEEDYPASANILSTTDLKGAITYVNKDFVEVSGFSHDELLGKNHNLVRHPDMPPAAFAQLWTTLKAGDSWMGMVKNRCKNGNHYWVDAYVTPIKKDGAVAEYQSVRRKPTREYVQRAEEVYPHLMNSKTPRSLKSTFSLNTKTLLWLLLPLLSIGLSEWLFPEQGMLQLLVALSTVVLAGVGQTLTLKPFRLAVNKAWRVIDNPVARYIYTGRRDDVGQLLLAMKALESETAGLVGRIADSAGNMRHSSSILSETVDRSRKGIQSQFEETDQVATAVNEMSASIQEVADNAQSTSLTANTGRSQVEQGRNAVTDMVNQIASLEEQIKQTAQVIHQVQDSSIQISTVLNVINEIAEQTNLLALNAAIEAARAGEAGRGFAVVSDEVRSLASRTSNSTGEIRKIIEQLQTNSSLAVEAMEAGQHQAEQCVHQGSLTVTALKEIWNSISQIHEMSIQTAAAVEQQSSVAEEINRSVVTIRDMSEQNLEAAAETGTTSCNLQSVATGFRDLANQFWAKQGH</sequence>
<dbReference type="InterPro" id="IPR000014">
    <property type="entry name" value="PAS"/>
</dbReference>
<dbReference type="InterPro" id="IPR035965">
    <property type="entry name" value="PAS-like_dom_sf"/>
</dbReference>
<dbReference type="SUPFAM" id="SSF55785">
    <property type="entry name" value="PYP-like sensor domain (PAS domain)"/>
    <property type="match status" value="1"/>
</dbReference>
<gene>
    <name evidence="8" type="ORF">GCM10009104_23840</name>
</gene>
<evidence type="ECO:0000259" key="7">
    <source>
        <dbReference type="PROSITE" id="PS50112"/>
    </source>
</evidence>
<dbReference type="Proteomes" id="UP001499915">
    <property type="component" value="Unassembled WGS sequence"/>
</dbReference>
<dbReference type="SMART" id="SM00283">
    <property type="entry name" value="MA"/>
    <property type="match status" value="1"/>
</dbReference>
<dbReference type="PANTHER" id="PTHR32089">
    <property type="entry name" value="METHYL-ACCEPTING CHEMOTAXIS PROTEIN MCPB"/>
    <property type="match status" value="1"/>
</dbReference>
<protein>
    <submittedName>
        <fullName evidence="8">PAS domain-containing methyl-accepting chemotaxis protein</fullName>
    </submittedName>
</protein>
<evidence type="ECO:0000313" key="9">
    <source>
        <dbReference type="Proteomes" id="UP001499915"/>
    </source>
</evidence>
<accession>A0ABP3TD71</accession>
<feature type="coiled-coil region" evidence="5">
    <location>
        <begin position="314"/>
        <end position="348"/>
    </location>
</feature>
<keyword evidence="9" id="KW-1185">Reference proteome</keyword>
<evidence type="ECO:0000313" key="8">
    <source>
        <dbReference type="EMBL" id="GAA0695369.1"/>
    </source>
</evidence>
<organism evidence="8 9">
    <name type="scientific">Marinobacterium maritimum</name>
    <dbReference type="NCBI Taxonomy" id="500162"/>
    <lineage>
        <taxon>Bacteria</taxon>
        <taxon>Pseudomonadati</taxon>
        <taxon>Pseudomonadota</taxon>
        <taxon>Gammaproteobacteria</taxon>
        <taxon>Oceanospirillales</taxon>
        <taxon>Oceanospirillaceae</taxon>
        <taxon>Marinobacterium</taxon>
    </lineage>
</organism>
<dbReference type="PROSITE" id="PS50112">
    <property type="entry name" value="PAS"/>
    <property type="match status" value="1"/>
</dbReference>
<dbReference type="Pfam" id="PF08447">
    <property type="entry name" value="PAS_3"/>
    <property type="match status" value="1"/>
</dbReference>
<dbReference type="PANTHER" id="PTHR32089:SF74">
    <property type="entry name" value="METHYL-ACCEPTING CHEMOTAXIS PROTEIN AER"/>
    <property type="match status" value="1"/>
</dbReference>
<reference evidence="9" key="1">
    <citation type="journal article" date="2019" name="Int. J. Syst. Evol. Microbiol.">
        <title>The Global Catalogue of Microorganisms (GCM) 10K type strain sequencing project: providing services to taxonomists for standard genome sequencing and annotation.</title>
        <authorList>
            <consortium name="The Broad Institute Genomics Platform"/>
            <consortium name="The Broad Institute Genome Sequencing Center for Infectious Disease"/>
            <person name="Wu L."/>
            <person name="Ma J."/>
        </authorList>
    </citation>
    <scope>NUCLEOTIDE SEQUENCE [LARGE SCALE GENOMIC DNA]</scope>
    <source>
        <strain evidence="9">JCM 15134</strain>
    </source>
</reference>
<name>A0ABP3TD71_9GAMM</name>
<dbReference type="CDD" id="cd11386">
    <property type="entry name" value="MCP_signal"/>
    <property type="match status" value="1"/>
</dbReference>